<dbReference type="AlphaFoldDB" id="A0AA39WGQ4"/>
<comment type="caution">
    <text evidence="2">The sequence shown here is derived from an EMBL/GenBank/DDBJ whole genome shotgun (WGS) entry which is preliminary data.</text>
</comment>
<dbReference type="Proteomes" id="UP001174934">
    <property type="component" value="Unassembled WGS sequence"/>
</dbReference>
<evidence type="ECO:0000313" key="2">
    <source>
        <dbReference type="EMBL" id="KAK0615045.1"/>
    </source>
</evidence>
<evidence type="ECO:0000256" key="1">
    <source>
        <dbReference type="SAM" id="MobiDB-lite"/>
    </source>
</evidence>
<evidence type="ECO:0000313" key="3">
    <source>
        <dbReference type="Proteomes" id="UP001174934"/>
    </source>
</evidence>
<feature type="compositionally biased region" description="Polar residues" evidence="1">
    <location>
        <begin position="73"/>
        <end position="82"/>
    </location>
</feature>
<dbReference type="EMBL" id="JAULSR010000007">
    <property type="protein sequence ID" value="KAK0615045.1"/>
    <property type="molecule type" value="Genomic_DNA"/>
</dbReference>
<feature type="compositionally biased region" description="Gly residues" evidence="1">
    <location>
        <begin position="140"/>
        <end position="150"/>
    </location>
</feature>
<gene>
    <name evidence="2" type="ORF">B0T17DRAFT_540930</name>
</gene>
<feature type="compositionally biased region" description="Polar residues" evidence="1">
    <location>
        <begin position="14"/>
        <end position="25"/>
    </location>
</feature>
<organism evidence="2 3">
    <name type="scientific">Bombardia bombarda</name>
    <dbReference type="NCBI Taxonomy" id="252184"/>
    <lineage>
        <taxon>Eukaryota</taxon>
        <taxon>Fungi</taxon>
        <taxon>Dikarya</taxon>
        <taxon>Ascomycota</taxon>
        <taxon>Pezizomycotina</taxon>
        <taxon>Sordariomycetes</taxon>
        <taxon>Sordariomycetidae</taxon>
        <taxon>Sordariales</taxon>
        <taxon>Lasiosphaeriaceae</taxon>
        <taxon>Bombardia</taxon>
    </lineage>
</organism>
<reference evidence="2" key="1">
    <citation type="submission" date="2023-06" db="EMBL/GenBank/DDBJ databases">
        <title>Genome-scale phylogeny and comparative genomics of the fungal order Sordariales.</title>
        <authorList>
            <consortium name="Lawrence Berkeley National Laboratory"/>
            <person name="Hensen N."/>
            <person name="Bonometti L."/>
            <person name="Westerberg I."/>
            <person name="Brannstrom I.O."/>
            <person name="Guillou S."/>
            <person name="Cros-Aarteil S."/>
            <person name="Calhoun S."/>
            <person name="Haridas S."/>
            <person name="Kuo A."/>
            <person name="Mondo S."/>
            <person name="Pangilinan J."/>
            <person name="Riley R."/>
            <person name="LaButti K."/>
            <person name="Andreopoulos B."/>
            <person name="Lipzen A."/>
            <person name="Chen C."/>
            <person name="Yanf M."/>
            <person name="Daum C."/>
            <person name="Ng V."/>
            <person name="Clum A."/>
            <person name="Steindorff A."/>
            <person name="Ohm R."/>
            <person name="Martin F."/>
            <person name="Silar P."/>
            <person name="Natvig D."/>
            <person name="Lalanne C."/>
            <person name="Gautier V."/>
            <person name="Ament-velasquez S.L."/>
            <person name="Kruys A."/>
            <person name="Hutchinson M.I."/>
            <person name="Powell A.J."/>
            <person name="Barry K."/>
            <person name="Miller A.N."/>
            <person name="Grigoriev I.V."/>
            <person name="Debuchy R."/>
            <person name="Gladieux P."/>
            <person name="Thoren M.H."/>
            <person name="Johannesson H."/>
        </authorList>
    </citation>
    <scope>NUCLEOTIDE SEQUENCE</scope>
    <source>
        <strain evidence="2">SMH3391-2</strain>
    </source>
</reference>
<proteinExistence type="predicted"/>
<sequence length="182" mass="18389">MSTNRVSPGAGQKVTPTNPPTTQESAGAIDASSLAAESIRSGGAFSSNRGAIPGSSPAQDDRKRAPGQGGTSASGTLANQESYGGVAPSYVNSAPQDHSGPHGRNLTEGGFAGSGTAGGRLPEPGSKQDPSRMAELKMGLTGGKGMGSGTGRSRREGGQEQGDDWEVETERGFEALKRDEEA</sequence>
<accession>A0AA39WGQ4</accession>
<feature type="region of interest" description="Disordered" evidence="1">
    <location>
        <begin position="1"/>
        <end position="182"/>
    </location>
</feature>
<protein>
    <submittedName>
        <fullName evidence="2">Uncharacterized protein</fullName>
    </submittedName>
</protein>
<keyword evidence="3" id="KW-1185">Reference proteome</keyword>
<name>A0AA39WGQ4_9PEZI</name>
<feature type="compositionally biased region" description="Basic and acidic residues" evidence="1">
    <location>
        <begin position="168"/>
        <end position="182"/>
    </location>
</feature>